<dbReference type="AlphaFoldDB" id="D5EL45"/>
<sequence>MLNKRSLLLLLASGIFVLPATSLLNATSATPEAIMQAWHELNGSKPDLRFAVLTSQLKASSRITIDPDIHLNHDSVIRLSNAIEKQLAQQPTVSEFKVSGNAKLLKYNDKLSGCALEYFWSESRLAPSSGSGGSSKWTQSKPAVFNLQTSANRDKLRIATVEGYRLAYDDIEEFQFIPIATGVANSAKLKDIGIHRLVNMEITLQPYDSYTRHIDKHLDGVRTVLCYITEFRISQEMDGQEQLLFEMKRNRLDETDINERRKNPWLGEAQRNLSLMEERLSAYKLLQEEPDYQRLAENSGALERLTTSQKDLVRREVLGRAKEAFVEFTPPRFVRRERSEVRGYYEAEKRLGFANGLSNRNHPARATRIDETPLRMDYGLRSSSLEVTSDEFAPFRSKVFGANRSVRIDMLCEPTTAERSVSDAGKDEITLKLDVISTKLYKTGGYGGGEFLGEFPLSK</sequence>
<dbReference type="KEGG" id="caa:Caka_0118"/>
<dbReference type="HOGENOM" id="CLU_595445_0_0_0"/>
<protein>
    <submittedName>
        <fullName evidence="2">Uncharacterized protein</fullName>
    </submittedName>
</protein>
<gene>
    <name evidence="2" type="ordered locus">Caka_0118</name>
</gene>
<dbReference type="Proteomes" id="UP000000925">
    <property type="component" value="Chromosome"/>
</dbReference>
<dbReference type="EMBL" id="CP001998">
    <property type="protein sequence ID" value="ADE53147.1"/>
    <property type="molecule type" value="Genomic_DNA"/>
</dbReference>
<keyword evidence="1" id="KW-0732">Signal</keyword>
<feature type="chain" id="PRO_5003070803" evidence="1">
    <location>
        <begin position="27"/>
        <end position="459"/>
    </location>
</feature>
<reference evidence="2 3" key="1">
    <citation type="journal article" date="2010" name="Stand. Genomic Sci.">
        <title>Complete genome sequence of Coraliomargarita akajimensis type strain (04OKA010-24).</title>
        <authorList>
            <person name="Mavromatis K."/>
            <person name="Abt B."/>
            <person name="Brambilla E."/>
            <person name="Lapidus A."/>
            <person name="Copeland A."/>
            <person name="Deshpande S."/>
            <person name="Nolan M."/>
            <person name="Lucas S."/>
            <person name="Tice H."/>
            <person name="Cheng J.F."/>
            <person name="Han C."/>
            <person name="Detter J.C."/>
            <person name="Woyke T."/>
            <person name="Goodwin L."/>
            <person name="Pitluck S."/>
            <person name="Held B."/>
            <person name="Brettin T."/>
            <person name="Tapia R."/>
            <person name="Ivanova N."/>
            <person name="Mikhailova N."/>
            <person name="Pati A."/>
            <person name="Liolios K."/>
            <person name="Chen A."/>
            <person name="Palaniappan K."/>
            <person name="Land M."/>
            <person name="Hauser L."/>
            <person name="Chang Y.J."/>
            <person name="Jeffries C.D."/>
            <person name="Rohde M."/>
            <person name="Goker M."/>
            <person name="Bristow J."/>
            <person name="Eisen J.A."/>
            <person name="Markowitz V."/>
            <person name="Hugenholtz P."/>
            <person name="Klenk H.P."/>
            <person name="Kyrpides N.C."/>
        </authorList>
    </citation>
    <scope>NUCLEOTIDE SEQUENCE [LARGE SCALE GENOMIC DNA]</scope>
    <source>
        <strain evidence="3">DSM 45221 / IAM 15411 / JCM 23193 / KCTC 12865</strain>
    </source>
</reference>
<feature type="signal peptide" evidence="1">
    <location>
        <begin position="1"/>
        <end position="26"/>
    </location>
</feature>
<evidence type="ECO:0000256" key="1">
    <source>
        <dbReference type="SAM" id="SignalP"/>
    </source>
</evidence>
<name>D5EL45_CORAD</name>
<proteinExistence type="predicted"/>
<evidence type="ECO:0000313" key="2">
    <source>
        <dbReference type="EMBL" id="ADE53147.1"/>
    </source>
</evidence>
<accession>D5EL45</accession>
<evidence type="ECO:0000313" key="3">
    <source>
        <dbReference type="Proteomes" id="UP000000925"/>
    </source>
</evidence>
<keyword evidence="3" id="KW-1185">Reference proteome</keyword>
<organism evidence="2 3">
    <name type="scientific">Coraliomargarita akajimensis (strain DSM 45221 / IAM 15411 / JCM 23193 / KCTC 12865 / 04OKA010-24)</name>
    <dbReference type="NCBI Taxonomy" id="583355"/>
    <lineage>
        <taxon>Bacteria</taxon>
        <taxon>Pseudomonadati</taxon>
        <taxon>Verrucomicrobiota</taxon>
        <taxon>Opitutia</taxon>
        <taxon>Puniceicoccales</taxon>
        <taxon>Coraliomargaritaceae</taxon>
        <taxon>Coraliomargarita</taxon>
    </lineage>
</organism>